<reference evidence="2 3" key="1">
    <citation type="submission" date="2020-06" db="EMBL/GenBank/DDBJ databases">
        <title>Actinomadura xiongansis sp. nov., isolated from soil of Baiyangdian.</title>
        <authorList>
            <person name="Zhang X."/>
        </authorList>
    </citation>
    <scope>NUCLEOTIDE SEQUENCE [LARGE SCALE GENOMIC DNA]</scope>
    <source>
        <strain evidence="2 3">HBUM206468</strain>
    </source>
</reference>
<organism evidence="2 3">
    <name type="scientific">Actinomadura alba</name>
    <dbReference type="NCBI Taxonomy" id="406431"/>
    <lineage>
        <taxon>Bacteria</taxon>
        <taxon>Bacillati</taxon>
        <taxon>Actinomycetota</taxon>
        <taxon>Actinomycetes</taxon>
        <taxon>Streptosporangiales</taxon>
        <taxon>Thermomonosporaceae</taxon>
        <taxon>Actinomadura</taxon>
    </lineage>
</organism>
<feature type="transmembrane region" description="Helical" evidence="1">
    <location>
        <begin position="29"/>
        <end position="49"/>
    </location>
</feature>
<dbReference type="Proteomes" id="UP000805614">
    <property type="component" value="Unassembled WGS sequence"/>
</dbReference>
<keyword evidence="1" id="KW-0812">Transmembrane</keyword>
<proteinExistence type="predicted"/>
<evidence type="ECO:0000313" key="2">
    <source>
        <dbReference type="EMBL" id="MBC6465260.1"/>
    </source>
</evidence>
<protein>
    <submittedName>
        <fullName evidence="2">Uncharacterized protein</fullName>
    </submittedName>
</protein>
<sequence>MILLATVALASKQYELPSKSFWDSLGGGRAFLLIGLTILAGVFGILSPFEAYSRRGMLAQRVTMRRQILTAFGQLLSLGTAANRSVPISDPGLHIWKKKHTLKHPVQGELRRVATYRLGSTPATRTMRPTRGVGVVGLCWQLNQEVSKNVEQLVTLLTDQQSFETYRQEHGLQAVMGLSWEDFNRFSHRGAVFASPIRNARSSFVGCISFDAAHGYDDLNCHRMWHELNTLCTMISQDGFENV</sequence>
<gene>
    <name evidence="2" type="ORF">HKK74_07120</name>
</gene>
<evidence type="ECO:0000256" key="1">
    <source>
        <dbReference type="SAM" id="Phobius"/>
    </source>
</evidence>
<keyword evidence="1" id="KW-0472">Membrane</keyword>
<keyword evidence="3" id="KW-1185">Reference proteome</keyword>
<keyword evidence="1" id="KW-1133">Transmembrane helix</keyword>
<comment type="caution">
    <text evidence="2">The sequence shown here is derived from an EMBL/GenBank/DDBJ whole genome shotgun (WGS) entry which is preliminary data.</text>
</comment>
<name>A0ABR7LK77_9ACTN</name>
<evidence type="ECO:0000313" key="3">
    <source>
        <dbReference type="Proteomes" id="UP000805614"/>
    </source>
</evidence>
<accession>A0ABR7LK77</accession>
<dbReference type="RefSeq" id="WP_187242253.1">
    <property type="nucleotide sequence ID" value="NZ_BAAAOK010000014.1"/>
</dbReference>
<dbReference type="EMBL" id="JABVEC010000003">
    <property type="protein sequence ID" value="MBC6465260.1"/>
    <property type="molecule type" value="Genomic_DNA"/>
</dbReference>